<dbReference type="EMBL" id="JAODUO010000493">
    <property type="protein sequence ID" value="KAK2179394.1"/>
    <property type="molecule type" value="Genomic_DNA"/>
</dbReference>
<evidence type="ECO:0000313" key="2">
    <source>
        <dbReference type="Proteomes" id="UP001209878"/>
    </source>
</evidence>
<dbReference type="InterPro" id="IPR027413">
    <property type="entry name" value="GROEL-like_equatorial_sf"/>
</dbReference>
<accession>A0AAD9NU14</accession>
<dbReference type="Pfam" id="PF00118">
    <property type="entry name" value="Cpn60_TCP1"/>
    <property type="match status" value="1"/>
</dbReference>
<dbReference type="Gene3D" id="1.10.560.10">
    <property type="entry name" value="GroEL-like equatorial domain"/>
    <property type="match status" value="1"/>
</dbReference>
<proteinExistence type="predicted"/>
<dbReference type="PANTHER" id="PTHR46883:SF1">
    <property type="entry name" value="BARDET-BIEDL SYNDROME 12 PROTEIN"/>
    <property type="match status" value="1"/>
</dbReference>
<name>A0AAD9NU14_RIDPI</name>
<dbReference type="InterPro" id="IPR002423">
    <property type="entry name" value="Cpn60/GroEL/TCP-1"/>
</dbReference>
<sequence>MDGDESILSSCVAHILANVDIEHPVGHVINSALQCHHDNYHSCTKSLLVMTSLWLREMDCLVQQGVPLDAVLSGFHQAIEQCVRQLQVTKTAVEDVLKSFKPTQSLCTDGHNSGTMLDDSSDDRLQSHNAGRMLNPGSGDILPAVSNGMTLLSGEDRGVKHDILSSCEVKTECQLNSARVPEEPLMSDKEAKMASIMEELSKTSQLLVR</sequence>
<dbReference type="GO" id="GO:0051131">
    <property type="term" value="P:chaperone-mediated protein complex assembly"/>
    <property type="evidence" value="ECO:0007669"/>
    <property type="project" value="InterPro"/>
</dbReference>
<keyword evidence="2" id="KW-1185">Reference proteome</keyword>
<gene>
    <name evidence="1" type="ORF">NP493_493g02004</name>
</gene>
<dbReference type="SUPFAM" id="SSF48592">
    <property type="entry name" value="GroEL equatorial domain-like"/>
    <property type="match status" value="1"/>
</dbReference>
<dbReference type="GO" id="GO:0005524">
    <property type="term" value="F:ATP binding"/>
    <property type="evidence" value="ECO:0007669"/>
    <property type="project" value="InterPro"/>
</dbReference>
<dbReference type="PANTHER" id="PTHR46883">
    <property type="entry name" value="BARDET-BIEDL SYNDROME 12 PROTEIN"/>
    <property type="match status" value="1"/>
</dbReference>
<reference evidence="1" key="1">
    <citation type="journal article" date="2023" name="Mol. Biol. Evol.">
        <title>Third-Generation Sequencing Reveals the Adaptive Role of the Epigenome in Three Deep-Sea Polychaetes.</title>
        <authorList>
            <person name="Perez M."/>
            <person name="Aroh O."/>
            <person name="Sun Y."/>
            <person name="Lan Y."/>
            <person name="Juniper S.K."/>
            <person name="Young C.R."/>
            <person name="Angers B."/>
            <person name="Qian P.Y."/>
        </authorList>
    </citation>
    <scope>NUCLEOTIDE SEQUENCE</scope>
    <source>
        <strain evidence="1">R07B-5</strain>
    </source>
</reference>
<organism evidence="1 2">
    <name type="scientific">Ridgeia piscesae</name>
    <name type="common">Tubeworm</name>
    <dbReference type="NCBI Taxonomy" id="27915"/>
    <lineage>
        <taxon>Eukaryota</taxon>
        <taxon>Metazoa</taxon>
        <taxon>Spiralia</taxon>
        <taxon>Lophotrochozoa</taxon>
        <taxon>Annelida</taxon>
        <taxon>Polychaeta</taxon>
        <taxon>Sedentaria</taxon>
        <taxon>Canalipalpata</taxon>
        <taxon>Sabellida</taxon>
        <taxon>Siboglinidae</taxon>
        <taxon>Ridgeia</taxon>
    </lineage>
</organism>
<dbReference type="GO" id="GO:0045494">
    <property type="term" value="P:photoreceptor cell maintenance"/>
    <property type="evidence" value="ECO:0007669"/>
    <property type="project" value="TreeGrafter"/>
</dbReference>
<dbReference type="AlphaFoldDB" id="A0AAD9NU14"/>
<dbReference type="Proteomes" id="UP001209878">
    <property type="component" value="Unassembled WGS sequence"/>
</dbReference>
<dbReference type="InterPro" id="IPR042984">
    <property type="entry name" value="BBS12"/>
</dbReference>
<protein>
    <submittedName>
        <fullName evidence="1">Uncharacterized protein</fullName>
    </submittedName>
</protein>
<evidence type="ECO:0000313" key="1">
    <source>
        <dbReference type="EMBL" id="KAK2179394.1"/>
    </source>
</evidence>
<comment type="caution">
    <text evidence="1">The sequence shown here is derived from an EMBL/GenBank/DDBJ whole genome shotgun (WGS) entry which is preliminary data.</text>
</comment>